<comment type="pathway">
    <text evidence="2 11">Cofactor biosynthesis; (R)-pantothenate biosynthesis; (R)-pantoate from 3-methyl-2-oxobutanoate: step 2/2.</text>
</comment>
<evidence type="ECO:0000256" key="6">
    <source>
        <dbReference type="ARBA" id="ARBA00022655"/>
    </source>
</evidence>
<reference evidence="15" key="1">
    <citation type="journal article" date="2019" name="Int. J. Syst. Evol. Microbiol.">
        <title>The Global Catalogue of Microorganisms (GCM) 10K type strain sequencing project: providing services to taxonomists for standard genome sequencing and annotation.</title>
        <authorList>
            <consortium name="The Broad Institute Genomics Platform"/>
            <consortium name="The Broad Institute Genome Sequencing Center for Infectious Disease"/>
            <person name="Wu L."/>
            <person name="Ma J."/>
        </authorList>
    </citation>
    <scope>NUCLEOTIDE SEQUENCE [LARGE SCALE GENOMIC DNA]</scope>
    <source>
        <strain evidence="15">CGMCC 1.15353</strain>
    </source>
</reference>
<evidence type="ECO:0000256" key="7">
    <source>
        <dbReference type="ARBA" id="ARBA00022857"/>
    </source>
</evidence>
<sequence length="296" mass="33245">MRVAVVGAGAIGLLYAIRTQEAGHEVTLYVKRGQQMDLIHNKGIQLDDRSKVYDIHMKNSMDLDDSFDLIIVATKQTHVKEVIEIVKKNDISTPLLFLQNGMGHIDCLDEMANSTAVGIVEHGARKLSDRTVAHTGVGVTRIAGITMKQEDLITYKEELDSSHFPYKVENDWFEVMSDKLIINAVINPLTSVFKVANGEVVSNPNLYRIAKRLCEEACNVLGKVDVEYHLSRVKKVALQTRENHSSMLEDIKNGRNTEIEGISGYLLKKASYELPYTTFVYEGVKAMQQMNRRGCE</sequence>
<dbReference type="InterPro" id="IPR050838">
    <property type="entry name" value="Ketopantoate_reductase"/>
</dbReference>
<keyword evidence="7 11" id="KW-0521">NADP</keyword>
<dbReference type="InterPro" id="IPR036291">
    <property type="entry name" value="NAD(P)-bd_dom_sf"/>
</dbReference>
<keyword evidence="8 11" id="KW-0560">Oxidoreductase</keyword>
<evidence type="ECO:0000256" key="10">
    <source>
        <dbReference type="ARBA" id="ARBA00048793"/>
    </source>
</evidence>
<dbReference type="InterPro" id="IPR013328">
    <property type="entry name" value="6PGD_dom2"/>
</dbReference>
<comment type="catalytic activity">
    <reaction evidence="10 11">
        <text>(R)-pantoate + NADP(+) = 2-dehydropantoate + NADPH + H(+)</text>
        <dbReference type="Rhea" id="RHEA:16233"/>
        <dbReference type="ChEBI" id="CHEBI:11561"/>
        <dbReference type="ChEBI" id="CHEBI:15378"/>
        <dbReference type="ChEBI" id="CHEBI:15980"/>
        <dbReference type="ChEBI" id="CHEBI:57783"/>
        <dbReference type="ChEBI" id="CHEBI:58349"/>
        <dbReference type="EC" id="1.1.1.169"/>
    </reaction>
</comment>
<evidence type="ECO:0000256" key="3">
    <source>
        <dbReference type="ARBA" id="ARBA00007870"/>
    </source>
</evidence>
<dbReference type="Pfam" id="PF08546">
    <property type="entry name" value="ApbA_C"/>
    <property type="match status" value="1"/>
</dbReference>
<evidence type="ECO:0000256" key="4">
    <source>
        <dbReference type="ARBA" id="ARBA00013014"/>
    </source>
</evidence>
<accession>A0ABQ1Q8I8</accession>
<proteinExistence type="inferred from homology"/>
<evidence type="ECO:0000256" key="1">
    <source>
        <dbReference type="ARBA" id="ARBA00002919"/>
    </source>
</evidence>
<feature type="domain" description="Ketopantoate reductase N-terminal" evidence="12">
    <location>
        <begin position="3"/>
        <end position="142"/>
    </location>
</feature>
<evidence type="ECO:0000256" key="11">
    <source>
        <dbReference type="RuleBase" id="RU362068"/>
    </source>
</evidence>
<evidence type="ECO:0000313" key="15">
    <source>
        <dbReference type="Proteomes" id="UP000642571"/>
    </source>
</evidence>
<comment type="caution">
    <text evidence="14">The sequence shown here is derived from an EMBL/GenBank/DDBJ whole genome shotgun (WGS) entry which is preliminary data.</text>
</comment>
<name>A0ABQ1Q8I8_9BACI</name>
<dbReference type="Pfam" id="PF02558">
    <property type="entry name" value="ApbA"/>
    <property type="match status" value="1"/>
</dbReference>
<organism evidence="14 15">
    <name type="scientific">Pontibacillus salipaludis</name>
    <dbReference type="NCBI Taxonomy" id="1697394"/>
    <lineage>
        <taxon>Bacteria</taxon>
        <taxon>Bacillati</taxon>
        <taxon>Bacillota</taxon>
        <taxon>Bacilli</taxon>
        <taxon>Bacillales</taxon>
        <taxon>Bacillaceae</taxon>
        <taxon>Pontibacillus</taxon>
    </lineage>
</organism>
<evidence type="ECO:0000259" key="12">
    <source>
        <dbReference type="Pfam" id="PF02558"/>
    </source>
</evidence>
<dbReference type="Gene3D" id="3.40.50.720">
    <property type="entry name" value="NAD(P)-binding Rossmann-like Domain"/>
    <property type="match status" value="1"/>
</dbReference>
<dbReference type="RefSeq" id="WP_188654857.1">
    <property type="nucleotide sequence ID" value="NZ_BMIN01000013.1"/>
</dbReference>
<evidence type="ECO:0000256" key="9">
    <source>
        <dbReference type="ARBA" id="ARBA00032024"/>
    </source>
</evidence>
<dbReference type="InterPro" id="IPR003710">
    <property type="entry name" value="ApbA"/>
</dbReference>
<keyword evidence="6 11" id="KW-0566">Pantothenate biosynthesis</keyword>
<dbReference type="NCBIfam" id="TIGR00745">
    <property type="entry name" value="apbA_panE"/>
    <property type="match status" value="1"/>
</dbReference>
<dbReference type="PANTHER" id="PTHR43765:SF2">
    <property type="entry name" value="2-DEHYDROPANTOATE 2-REDUCTASE"/>
    <property type="match status" value="1"/>
</dbReference>
<comment type="function">
    <text evidence="1 11">Catalyzes the NADPH-dependent reduction of ketopantoate into pantoic acid.</text>
</comment>
<evidence type="ECO:0000256" key="8">
    <source>
        <dbReference type="ARBA" id="ARBA00023002"/>
    </source>
</evidence>
<comment type="similarity">
    <text evidence="3 11">Belongs to the ketopantoate reductase family.</text>
</comment>
<dbReference type="InterPro" id="IPR008927">
    <property type="entry name" value="6-PGluconate_DH-like_C_sf"/>
</dbReference>
<dbReference type="InterPro" id="IPR013332">
    <property type="entry name" value="KPR_N"/>
</dbReference>
<dbReference type="PANTHER" id="PTHR43765">
    <property type="entry name" value="2-DEHYDROPANTOATE 2-REDUCTASE-RELATED"/>
    <property type="match status" value="1"/>
</dbReference>
<dbReference type="InterPro" id="IPR013752">
    <property type="entry name" value="KPA_reductase"/>
</dbReference>
<protein>
    <recommendedName>
        <fullName evidence="5 11">2-dehydropantoate 2-reductase</fullName>
        <ecNumber evidence="4 11">1.1.1.169</ecNumber>
    </recommendedName>
    <alternativeName>
        <fullName evidence="9 11">Ketopantoate reductase</fullName>
    </alternativeName>
</protein>
<dbReference type="SUPFAM" id="SSF48179">
    <property type="entry name" value="6-phosphogluconate dehydrogenase C-terminal domain-like"/>
    <property type="match status" value="1"/>
</dbReference>
<evidence type="ECO:0000259" key="13">
    <source>
        <dbReference type="Pfam" id="PF08546"/>
    </source>
</evidence>
<evidence type="ECO:0000256" key="2">
    <source>
        <dbReference type="ARBA" id="ARBA00004994"/>
    </source>
</evidence>
<dbReference type="Proteomes" id="UP000642571">
    <property type="component" value="Unassembled WGS sequence"/>
</dbReference>
<dbReference type="EC" id="1.1.1.169" evidence="4 11"/>
<dbReference type="SUPFAM" id="SSF51735">
    <property type="entry name" value="NAD(P)-binding Rossmann-fold domains"/>
    <property type="match status" value="1"/>
</dbReference>
<keyword evidence="15" id="KW-1185">Reference proteome</keyword>
<dbReference type="EMBL" id="BMIN01000013">
    <property type="protein sequence ID" value="GGD19120.1"/>
    <property type="molecule type" value="Genomic_DNA"/>
</dbReference>
<gene>
    <name evidence="14" type="primary">panE</name>
    <name evidence="14" type="ORF">GCM10011389_28480</name>
</gene>
<dbReference type="Gene3D" id="1.10.1040.10">
    <property type="entry name" value="N-(1-d-carboxylethyl)-l-norvaline Dehydrogenase, domain 2"/>
    <property type="match status" value="1"/>
</dbReference>
<feature type="domain" description="Ketopantoate reductase C-terminal" evidence="13">
    <location>
        <begin position="174"/>
        <end position="288"/>
    </location>
</feature>
<evidence type="ECO:0000256" key="5">
    <source>
        <dbReference type="ARBA" id="ARBA00019465"/>
    </source>
</evidence>
<evidence type="ECO:0000313" key="14">
    <source>
        <dbReference type="EMBL" id="GGD19120.1"/>
    </source>
</evidence>